<dbReference type="Proteomes" id="UP000613840">
    <property type="component" value="Unassembled WGS sequence"/>
</dbReference>
<dbReference type="NCBIfam" id="TIGR01465">
    <property type="entry name" value="cobM_cbiF"/>
    <property type="match status" value="1"/>
</dbReference>
<reference evidence="9" key="1">
    <citation type="journal article" date="2014" name="Int. J. Syst. Evol. Microbiol.">
        <title>Complete genome sequence of Corynebacterium casei LMG S-19264T (=DSM 44701T), isolated from a smear-ripened cheese.</title>
        <authorList>
            <consortium name="US DOE Joint Genome Institute (JGI-PGF)"/>
            <person name="Walter F."/>
            <person name="Albersmeier A."/>
            <person name="Kalinowski J."/>
            <person name="Ruckert C."/>
        </authorList>
    </citation>
    <scope>NUCLEOTIDE SEQUENCE</scope>
    <source>
        <strain evidence="9">CGMCC 4.7306</strain>
    </source>
</reference>
<evidence type="ECO:0000256" key="5">
    <source>
        <dbReference type="ARBA" id="ARBA00022679"/>
    </source>
</evidence>
<evidence type="ECO:0000256" key="4">
    <source>
        <dbReference type="ARBA" id="ARBA00022603"/>
    </source>
</evidence>
<dbReference type="InterPro" id="IPR014777">
    <property type="entry name" value="4pyrrole_Mease_sub1"/>
</dbReference>
<dbReference type="AlphaFoldDB" id="A0A917S5L9"/>
<dbReference type="InterPro" id="IPR035996">
    <property type="entry name" value="4pyrrol_Methylase_sf"/>
</dbReference>
<protein>
    <submittedName>
        <fullName evidence="9">Precorrin-4 C(11)-methyltransferase</fullName>
    </submittedName>
</protein>
<dbReference type="PANTHER" id="PTHR45790">
    <property type="entry name" value="SIROHEME SYNTHASE-RELATED"/>
    <property type="match status" value="1"/>
</dbReference>
<dbReference type="Gene3D" id="3.30.950.10">
    <property type="entry name" value="Methyltransferase, Cobalt-precorrin-4 Transmethylase, Domain 2"/>
    <property type="match status" value="1"/>
</dbReference>
<dbReference type="PROSITE" id="PS00839">
    <property type="entry name" value="SUMT_1"/>
    <property type="match status" value="1"/>
</dbReference>
<keyword evidence="4 7" id="KW-0489">Methyltransferase</keyword>
<keyword evidence="5 7" id="KW-0808">Transferase</keyword>
<dbReference type="GO" id="GO:0009236">
    <property type="term" value="P:cobalamin biosynthetic process"/>
    <property type="evidence" value="ECO:0007669"/>
    <property type="project" value="UniProtKB-KW"/>
</dbReference>
<keyword evidence="10" id="KW-1185">Reference proteome</keyword>
<comment type="caution">
    <text evidence="9">The sequence shown here is derived from an EMBL/GenBank/DDBJ whole genome shotgun (WGS) entry which is preliminary data.</text>
</comment>
<keyword evidence="3" id="KW-0169">Cobalamin biosynthesis</keyword>
<dbReference type="InterPro" id="IPR050161">
    <property type="entry name" value="Siro_Cobalamin_biosynth"/>
</dbReference>
<evidence type="ECO:0000256" key="3">
    <source>
        <dbReference type="ARBA" id="ARBA00022573"/>
    </source>
</evidence>
<dbReference type="PANTHER" id="PTHR45790:SF4">
    <property type="entry name" value="COBALT-PRECORRIN-4 C(11)-METHYLTRANSFERASE"/>
    <property type="match status" value="1"/>
</dbReference>
<name>A0A917S5L9_9ACTN</name>
<proteinExistence type="inferred from homology"/>
<dbReference type="RefSeq" id="WP_188894816.1">
    <property type="nucleotide sequence ID" value="NZ_BMMZ01000003.1"/>
</dbReference>
<evidence type="ECO:0000313" key="9">
    <source>
        <dbReference type="EMBL" id="GGL59726.1"/>
    </source>
</evidence>
<evidence type="ECO:0000256" key="2">
    <source>
        <dbReference type="ARBA" id="ARBA00005879"/>
    </source>
</evidence>
<reference evidence="9" key="2">
    <citation type="submission" date="2020-09" db="EMBL/GenBank/DDBJ databases">
        <authorList>
            <person name="Sun Q."/>
            <person name="Zhou Y."/>
        </authorList>
    </citation>
    <scope>NUCLEOTIDE SEQUENCE</scope>
    <source>
        <strain evidence="9">CGMCC 4.7306</strain>
    </source>
</reference>
<evidence type="ECO:0000313" key="10">
    <source>
        <dbReference type="Proteomes" id="UP000613840"/>
    </source>
</evidence>
<evidence type="ECO:0000259" key="8">
    <source>
        <dbReference type="Pfam" id="PF00590"/>
    </source>
</evidence>
<keyword evidence="6" id="KW-0949">S-adenosyl-L-methionine</keyword>
<dbReference type="GO" id="GO:0046026">
    <property type="term" value="F:precorrin-4 C11-methyltransferase activity"/>
    <property type="evidence" value="ECO:0007669"/>
    <property type="project" value="InterPro"/>
</dbReference>
<gene>
    <name evidence="9" type="primary">cobM</name>
    <name evidence="9" type="ORF">GCM10011575_17840</name>
</gene>
<dbReference type="SUPFAM" id="SSF53790">
    <property type="entry name" value="Tetrapyrrole methylase"/>
    <property type="match status" value="1"/>
</dbReference>
<dbReference type="InterPro" id="IPR003043">
    <property type="entry name" value="Uropor_MeTrfase_CS"/>
</dbReference>
<organism evidence="9 10">
    <name type="scientific">Microlunatus endophyticus</name>
    <dbReference type="NCBI Taxonomy" id="1716077"/>
    <lineage>
        <taxon>Bacteria</taxon>
        <taxon>Bacillati</taxon>
        <taxon>Actinomycetota</taxon>
        <taxon>Actinomycetes</taxon>
        <taxon>Propionibacteriales</taxon>
        <taxon>Propionibacteriaceae</taxon>
        <taxon>Microlunatus</taxon>
    </lineage>
</organism>
<evidence type="ECO:0000256" key="1">
    <source>
        <dbReference type="ARBA" id="ARBA00004953"/>
    </source>
</evidence>
<feature type="domain" description="Tetrapyrrole methylase" evidence="8">
    <location>
        <begin position="16"/>
        <end position="222"/>
    </location>
</feature>
<dbReference type="CDD" id="cd11641">
    <property type="entry name" value="Precorrin-4_C11-MT"/>
    <property type="match status" value="1"/>
</dbReference>
<dbReference type="InterPro" id="IPR006362">
    <property type="entry name" value="Cbl_synth_CobM/CibF"/>
</dbReference>
<dbReference type="InterPro" id="IPR000878">
    <property type="entry name" value="4pyrrol_Mease"/>
</dbReference>
<dbReference type="InterPro" id="IPR014776">
    <property type="entry name" value="4pyrrole_Mease_sub2"/>
</dbReference>
<dbReference type="Gene3D" id="3.40.1010.10">
    <property type="entry name" value="Cobalt-precorrin-4 Transmethylase, Domain 1"/>
    <property type="match status" value="1"/>
</dbReference>
<dbReference type="GO" id="GO:0032259">
    <property type="term" value="P:methylation"/>
    <property type="evidence" value="ECO:0007669"/>
    <property type="project" value="UniProtKB-KW"/>
</dbReference>
<evidence type="ECO:0000256" key="7">
    <source>
        <dbReference type="RuleBase" id="RU003960"/>
    </source>
</evidence>
<sequence>MEQPTPDVSPGSATGRVHFIGAGPGAADLLTLRAVRLLQASPVCVYAGTYVDPEILSHCPADGELIDSSGLDLDQITERLVSAHRAGRDVARLCSGDPSIYSAVAEQARRLDRAGVPWDVTPGVPAYAAAAARIGRELTVPEVAQTVILTRAQAASTALPDSESLSGLAAHRATLVLHLAIRRTRQLATELIPAYGTDCPVVVVADASKPTEVVLRGTLADIADQVEAAGLRQAAVIMVGRALQATEFVESHLYGKRDRP</sequence>
<comment type="similarity">
    <text evidence="2 7">Belongs to the precorrin methyltransferase family.</text>
</comment>
<comment type="pathway">
    <text evidence="1">Cofactor biosynthesis; adenosylcobalamin biosynthesis.</text>
</comment>
<accession>A0A917S5L9</accession>
<dbReference type="Pfam" id="PF00590">
    <property type="entry name" value="TP_methylase"/>
    <property type="match status" value="1"/>
</dbReference>
<dbReference type="EMBL" id="BMMZ01000003">
    <property type="protein sequence ID" value="GGL59726.1"/>
    <property type="molecule type" value="Genomic_DNA"/>
</dbReference>
<dbReference type="PROSITE" id="PS00840">
    <property type="entry name" value="SUMT_2"/>
    <property type="match status" value="1"/>
</dbReference>
<evidence type="ECO:0000256" key="6">
    <source>
        <dbReference type="ARBA" id="ARBA00022691"/>
    </source>
</evidence>